<dbReference type="GO" id="GO:0003677">
    <property type="term" value="F:DNA binding"/>
    <property type="evidence" value="ECO:0007669"/>
    <property type="project" value="InterPro"/>
</dbReference>
<evidence type="ECO:0000256" key="2">
    <source>
        <dbReference type="SAM" id="MobiDB-lite"/>
    </source>
</evidence>
<dbReference type="EMBL" id="SNXK01000012">
    <property type="protein sequence ID" value="TDP29740.1"/>
    <property type="molecule type" value="Genomic_DNA"/>
</dbReference>
<dbReference type="AlphaFoldDB" id="A0A4R6NYB1"/>
<dbReference type="Gene3D" id="1.10.443.10">
    <property type="entry name" value="Intergrase catalytic core"/>
    <property type="match status" value="1"/>
</dbReference>
<name>A0A4R6NYB1_NOCIG</name>
<evidence type="ECO:0000313" key="5">
    <source>
        <dbReference type="Proteomes" id="UP000295087"/>
    </source>
</evidence>
<keyword evidence="5" id="KW-1185">Reference proteome</keyword>
<dbReference type="InterPro" id="IPR002104">
    <property type="entry name" value="Integrase_catalytic"/>
</dbReference>
<comment type="caution">
    <text evidence="4">The sequence shown here is derived from an EMBL/GenBank/DDBJ whole genome shotgun (WGS) entry which is preliminary data.</text>
</comment>
<proteinExistence type="predicted"/>
<feature type="region of interest" description="Disordered" evidence="2">
    <location>
        <begin position="400"/>
        <end position="433"/>
    </location>
</feature>
<evidence type="ECO:0000313" key="4">
    <source>
        <dbReference type="EMBL" id="TDP29740.1"/>
    </source>
</evidence>
<dbReference type="GO" id="GO:0015074">
    <property type="term" value="P:DNA integration"/>
    <property type="evidence" value="ECO:0007669"/>
    <property type="project" value="InterPro"/>
</dbReference>
<dbReference type="SUPFAM" id="SSF56349">
    <property type="entry name" value="DNA breaking-rejoining enzymes"/>
    <property type="match status" value="1"/>
</dbReference>
<organism evidence="4 5">
    <name type="scientific">Nocardia ignorata</name>
    <dbReference type="NCBI Taxonomy" id="145285"/>
    <lineage>
        <taxon>Bacteria</taxon>
        <taxon>Bacillati</taxon>
        <taxon>Actinomycetota</taxon>
        <taxon>Actinomycetes</taxon>
        <taxon>Mycobacteriales</taxon>
        <taxon>Nocardiaceae</taxon>
        <taxon>Nocardia</taxon>
    </lineage>
</organism>
<evidence type="ECO:0000259" key="3">
    <source>
        <dbReference type="PROSITE" id="PS51898"/>
    </source>
</evidence>
<dbReference type="InterPro" id="IPR013762">
    <property type="entry name" value="Integrase-like_cat_sf"/>
</dbReference>
<keyword evidence="1" id="KW-0233">DNA recombination</keyword>
<accession>A0A4R6NYB1</accession>
<dbReference type="PROSITE" id="PS51898">
    <property type="entry name" value="TYR_RECOMBINASE"/>
    <property type="match status" value="1"/>
</dbReference>
<dbReference type="Proteomes" id="UP000295087">
    <property type="component" value="Unassembled WGS sequence"/>
</dbReference>
<dbReference type="RefSeq" id="WP_067496636.1">
    <property type="nucleotide sequence ID" value="NZ_SNXK01000012.1"/>
</dbReference>
<evidence type="ECO:0000256" key="1">
    <source>
        <dbReference type="ARBA" id="ARBA00023172"/>
    </source>
</evidence>
<gene>
    <name evidence="4" type="ORF">DFR75_1121</name>
</gene>
<protein>
    <recommendedName>
        <fullName evidence="3">Tyr recombinase domain-containing protein</fullName>
    </recommendedName>
</protein>
<reference evidence="4 5" key="1">
    <citation type="submission" date="2019-03" db="EMBL/GenBank/DDBJ databases">
        <title>Genomic Encyclopedia of Type Strains, Phase IV (KMG-IV): sequencing the most valuable type-strain genomes for metagenomic binning, comparative biology and taxonomic classification.</title>
        <authorList>
            <person name="Goeker M."/>
        </authorList>
    </citation>
    <scope>NUCLEOTIDE SEQUENCE [LARGE SCALE GENOMIC DNA]</scope>
    <source>
        <strain evidence="4 5">DSM 44496</strain>
    </source>
</reference>
<dbReference type="GO" id="GO:0006310">
    <property type="term" value="P:DNA recombination"/>
    <property type="evidence" value="ECO:0007669"/>
    <property type="project" value="UniProtKB-KW"/>
</dbReference>
<feature type="domain" description="Tyr recombinase" evidence="3">
    <location>
        <begin position="211"/>
        <end position="428"/>
    </location>
</feature>
<sequence>MVRSGRPGLELGELGDISYTAIKNASGKVTGYRARARWRRPTDGVILPKEKTGQSKSAAKAALKKYVDELNQSAGPGSSLVTPDTKIPVLADLWLAECVLDDSINDASIRLYRTQIEPSERKLKKDGTPDMRVRPDALKVKTVFANLTVRELTAPRYAAHEAAIIAQGMKSKAAVHRVIVRGMMDLAVRHGAISPGAHPISSLKALRIKVPTVRALTFEELSRLREQLRAYSRGEAIEGGPAKTGRRRAAHLVPMLDMMLATGARPGEILGLRKCDVHRPERVGDPWVLDIFGTVKYGDSGVYRQPHTKTGPEGNRSVVLPRFAVAILLEMGAAFWDADDESPAFPTRNGTFRGSSSLSKPWNSARGEEFGWVSRKTLRKTVATIIAEEYGVDHARRQLGHRKGSKVTEQHYVDQPTLAPDSTPALERFRGEE</sequence>
<dbReference type="InterPro" id="IPR011010">
    <property type="entry name" value="DNA_brk_join_enz"/>
</dbReference>